<evidence type="ECO:0000256" key="1">
    <source>
        <dbReference type="ARBA" id="ARBA00001962"/>
    </source>
</evidence>
<dbReference type="Pfam" id="PF05721">
    <property type="entry name" value="PhyH"/>
    <property type="match status" value="1"/>
</dbReference>
<organism evidence="3">
    <name type="scientific">Pseudictyota dubia</name>
    <dbReference type="NCBI Taxonomy" id="2749911"/>
    <lineage>
        <taxon>Eukaryota</taxon>
        <taxon>Sar</taxon>
        <taxon>Stramenopiles</taxon>
        <taxon>Ochrophyta</taxon>
        <taxon>Bacillariophyta</taxon>
        <taxon>Mediophyceae</taxon>
        <taxon>Biddulphiophycidae</taxon>
        <taxon>Eupodiscales</taxon>
        <taxon>Odontellaceae</taxon>
        <taxon>Pseudictyota</taxon>
    </lineage>
</organism>
<dbReference type="PANTHER" id="PTHR20883:SF46">
    <property type="entry name" value="PHYTANOYL-COA HYDROXYLASE"/>
    <property type="match status" value="1"/>
</dbReference>
<dbReference type="Gene3D" id="2.60.120.620">
    <property type="entry name" value="q2cbj1_9rhob like domain"/>
    <property type="match status" value="1"/>
</dbReference>
<evidence type="ECO:0000256" key="2">
    <source>
        <dbReference type="SAM" id="SignalP"/>
    </source>
</evidence>
<reference evidence="3" key="1">
    <citation type="submission" date="2021-01" db="EMBL/GenBank/DDBJ databases">
        <authorList>
            <person name="Corre E."/>
            <person name="Pelletier E."/>
            <person name="Niang G."/>
            <person name="Scheremetjew M."/>
            <person name="Finn R."/>
            <person name="Kale V."/>
            <person name="Holt S."/>
            <person name="Cochrane G."/>
            <person name="Meng A."/>
            <person name="Brown T."/>
            <person name="Cohen L."/>
        </authorList>
    </citation>
    <scope>NUCLEOTIDE SEQUENCE</scope>
    <source>
        <strain evidence="3">CCMP147</strain>
    </source>
</reference>
<feature type="chain" id="PRO_5030882715" description="Fe2OG dioxygenase domain-containing protein" evidence="2">
    <location>
        <begin position="22"/>
        <end position="318"/>
    </location>
</feature>
<proteinExistence type="predicted"/>
<dbReference type="AlphaFoldDB" id="A0A7R9ZB43"/>
<accession>A0A7R9ZB43</accession>
<dbReference type="InterPro" id="IPR008775">
    <property type="entry name" value="Phytyl_CoA_dOase-like"/>
</dbReference>
<evidence type="ECO:0000313" key="3">
    <source>
        <dbReference type="EMBL" id="CAD8315908.1"/>
    </source>
</evidence>
<keyword evidence="2" id="KW-0732">Signal</keyword>
<protein>
    <recommendedName>
        <fullName evidence="4">Fe2OG dioxygenase domain-containing protein</fullName>
    </recommendedName>
</protein>
<name>A0A7R9ZB43_9STRA</name>
<dbReference type="PANTHER" id="PTHR20883">
    <property type="entry name" value="PHYTANOYL-COA DIOXYGENASE DOMAIN CONTAINING 1"/>
    <property type="match status" value="1"/>
</dbReference>
<evidence type="ECO:0008006" key="4">
    <source>
        <dbReference type="Google" id="ProtNLM"/>
    </source>
</evidence>
<feature type="signal peptide" evidence="2">
    <location>
        <begin position="1"/>
        <end position="21"/>
    </location>
</feature>
<gene>
    <name evidence="3" type="ORF">TDUB1175_LOCUS14701</name>
</gene>
<dbReference type="EMBL" id="HBED01029421">
    <property type="protein sequence ID" value="CAD8315908.1"/>
    <property type="molecule type" value="Transcribed_RNA"/>
</dbReference>
<sequence length="318" mass="36176">MMPRRLLALIAMASLPSDVSPTPSLPDSPQFGRISRDKYILTPEQIESFRRDGCTTIEDVLTEDEVTDIEKVFDRFLSRDIPVPGKDFCDMSKPFGTPFEEWSIVNCMLPTHYYPSFQNNVYERLTACIAQQLFPSLGMIKDYDQLLNKRPGKGDAIFAWHQDMGYWPGPKALGVEETSTCTFSLAVDDSDIENGCLRYVPGSHNPKVLRVHAPLGKSREDSHALTVQVDETKGDTVRFAPAKRGSITIHDEYVVHGSSGNHCEDRQRRTYVIAYRPREVVEAERKIGFTHSHNDAINWDTFQDGESHRILREQHETK</sequence>
<comment type="cofactor">
    <cofactor evidence="1">
        <name>Fe cation</name>
        <dbReference type="ChEBI" id="CHEBI:24875"/>
    </cofactor>
</comment>
<dbReference type="SUPFAM" id="SSF51197">
    <property type="entry name" value="Clavaminate synthase-like"/>
    <property type="match status" value="1"/>
</dbReference>